<dbReference type="Proteomes" id="UP001595850">
    <property type="component" value="Unassembled WGS sequence"/>
</dbReference>
<dbReference type="CDD" id="cd00371">
    <property type="entry name" value="HMA"/>
    <property type="match status" value="1"/>
</dbReference>
<protein>
    <submittedName>
        <fullName evidence="2">Cation transporter</fullName>
    </submittedName>
</protein>
<keyword evidence="3" id="KW-1185">Reference proteome</keyword>
<organism evidence="2 3">
    <name type="scientific">Planomonospora corallina</name>
    <dbReference type="NCBI Taxonomy" id="1806052"/>
    <lineage>
        <taxon>Bacteria</taxon>
        <taxon>Bacillati</taxon>
        <taxon>Actinomycetota</taxon>
        <taxon>Actinomycetes</taxon>
        <taxon>Streptosporangiales</taxon>
        <taxon>Streptosporangiaceae</taxon>
        <taxon>Planomonospora</taxon>
    </lineage>
</organism>
<dbReference type="PROSITE" id="PS50846">
    <property type="entry name" value="HMA_2"/>
    <property type="match status" value="1"/>
</dbReference>
<evidence type="ECO:0000313" key="2">
    <source>
        <dbReference type="EMBL" id="MFC4058741.1"/>
    </source>
</evidence>
<sequence>MTVPIMLCRRCVRLVSRHVRDVPGVVSFEIDAARGLLRARGGVDAGRLVEALRTAGFRDVRCGHRDDVPA</sequence>
<evidence type="ECO:0000259" key="1">
    <source>
        <dbReference type="PROSITE" id="PS50846"/>
    </source>
</evidence>
<name>A0ABV8I668_9ACTN</name>
<dbReference type="SUPFAM" id="SSF55008">
    <property type="entry name" value="HMA, heavy metal-associated domain"/>
    <property type="match status" value="1"/>
</dbReference>
<dbReference type="InterPro" id="IPR006121">
    <property type="entry name" value="HMA_dom"/>
</dbReference>
<accession>A0ABV8I668</accession>
<proteinExistence type="predicted"/>
<feature type="domain" description="HMA" evidence="1">
    <location>
        <begin position="1"/>
        <end position="60"/>
    </location>
</feature>
<dbReference type="RefSeq" id="WP_377287044.1">
    <property type="nucleotide sequence ID" value="NZ_JBHSBM010000013.1"/>
</dbReference>
<dbReference type="EMBL" id="JBHSBM010000013">
    <property type="protein sequence ID" value="MFC4058741.1"/>
    <property type="molecule type" value="Genomic_DNA"/>
</dbReference>
<dbReference type="Pfam" id="PF00403">
    <property type="entry name" value="HMA"/>
    <property type="match status" value="1"/>
</dbReference>
<gene>
    <name evidence="2" type="ORF">ACFOWE_10575</name>
</gene>
<reference evidence="3" key="1">
    <citation type="journal article" date="2019" name="Int. J. Syst. Evol. Microbiol.">
        <title>The Global Catalogue of Microorganisms (GCM) 10K type strain sequencing project: providing services to taxonomists for standard genome sequencing and annotation.</title>
        <authorList>
            <consortium name="The Broad Institute Genomics Platform"/>
            <consortium name="The Broad Institute Genome Sequencing Center for Infectious Disease"/>
            <person name="Wu L."/>
            <person name="Ma J."/>
        </authorList>
    </citation>
    <scope>NUCLEOTIDE SEQUENCE [LARGE SCALE GENOMIC DNA]</scope>
    <source>
        <strain evidence="3">TBRC 4489</strain>
    </source>
</reference>
<evidence type="ECO:0000313" key="3">
    <source>
        <dbReference type="Proteomes" id="UP001595850"/>
    </source>
</evidence>
<comment type="caution">
    <text evidence="2">The sequence shown here is derived from an EMBL/GenBank/DDBJ whole genome shotgun (WGS) entry which is preliminary data.</text>
</comment>
<dbReference type="Gene3D" id="3.30.70.100">
    <property type="match status" value="1"/>
</dbReference>
<dbReference type="InterPro" id="IPR036163">
    <property type="entry name" value="HMA_dom_sf"/>
</dbReference>